<name>A0A6J5D8E6_9BURK</name>
<dbReference type="InterPro" id="IPR025460">
    <property type="entry name" value="DUF4280"/>
</dbReference>
<evidence type="ECO:0000313" key="1">
    <source>
        <dbReference type="EMBL" id="CAB3749342.1"/>
    </source>
</evidence>
<reference evidence="1 2" key="1">
    <citation type="submission" date="2020-04" db="EMBL/GenBank/DDBJ databases">
        <authorList>
            <person name="De Canck E."/>
        </authorList>
    </citation>
    <scope>NUCLEOTIDE SEQUENCE [LARGE SCALE GENOMIC DNA]</scope>
    <source>
        <strain evidence="1 2">LMG 29542</strain>
    </source>
</reference>
<gene>
    <name evidence="1" type="ORF">LMG29542_00952</name>
</gene>
<dbReference type="RefSeq" id="WP_175225307.1">
    <property type="nucleotide sequence ID" value="NZ_CADIKH010000004.1"/>
</dbReference>
<proteinExistence type="predicted"/>
<evidence type="ECO:0000313" key="2">
    <source>
        <dbReference type="Proteomes" id="UP000494363"/>
    </source>
</evidence>
<keyword evidence="2" id="KW-1185">Reference proteome</keyword>
<evidence type="ECO:0008006" key="3">
    <source>
        <dbReference type="Google" id="ProtNLM"/>
    </source>
</evidence>
<dbReference type="AlphaFoldDB" id="A0A6J5D8E6"/>
<sequence length="128" mass="12549">MSLLVTAGATLQCSFGAAPAPLSVLPAHCVMAGAPAATVMDNVPMMNVMPFGVCSCAANPTVAAATAAALGVLTPMPCVPVTAAPWAPGSPTVMIGGMPALQNASQLMCTWGGVITVIAPAQVTTMVP</sequence>
<organism evidence="1 2">
    <name type="scientific">Paraburkholderia humisilvae</name>
    <dbReference type="NCBI Taxonomy" id="627669"/>
    <lineage>
        <taxon>Bacteria</taxon>
        <taxon>Pseudomonadati</taxon>
        <taxon>Pseudomonadota</taxon>
        <taxon>Betaproteobacteria</taxon>
        <taxon>Burkholderiales</taxon>
        <taxon>Burkholderiaceae</taxon>
        <taxon>Paraburkholderia</taxon>
    </lineage>
</organism>
<protein>
    <recommendedName>
        <fullName evidence="3">DUF4280 domain-containing protein</fullName>
    </recommendedName>
</protein>
<accession>A0A6J5D8E6</accession>
<dbReference type="EMBL" id="CADIKH010000004">
    <property type="protein sequence ID" value="CAB3749342.1"/>
    <property type="molecule type" value="Genomic_DNA"/>
</dbReference>
<dbReference type="Pfam" id="PF14107">
    <property type="entry name" value="DUF4280"/>
    <property type="match status" value="1"/>
</dbReference>
<dbReference type="Proteomes" id="UP000494363">
    <property type="component" value="Unassembled WGS sequence"/>
</dbReference>